<comment type="caution">
    <text evidence="12">The sequence shown here is derived from an EMBL/GenBank/DDBJ whole genome shotgun (WGS) entry which is preliminary data.</text>
</comment>
<name>A0ABS4FRX8_9BACL</name>
<proteinExistence type="inferred from homology"/>
<evidence type="ECO:0000256" key="9">
    <source>
        <dbReference type="SAM" id="Phobius"/>
    </source>
</evidence>
<dbReference type="Pfam" id="PF00015">
    <property type="entry name" value="MCPsignal"/>
    <property type="match status" value="1"/>
</dbReference>
<keyword evidence="5 9" id="KW-0472">Membrane</keyword>
<dbReference type="Proteomes" id="UP001519272">
    <property type="component" value="Unassembled WGS sequence"/>
</dbReference>
<keyword evidence="3 9" id="KW-0812">Transmembrane</keyword>
<keyword evidence="2" id="KW-1003">Cell membrane</keyword>
<evidence type="ECO:0000256" key="7">
    <source>
        <dbReference type="ARBA" id="ARBA00029447"/>
    </source>
</evidence>
<dbReference type="InterPro" id="IPR003660">
    <property type="entry name" value="HAMP_dom"/>
</dbReference>
<evidence type="ECO:0000259" key="11">
    <source>
        <dbReference type="PROSITE" id="PS50885"/>
    </source>
</evidence>
<evidence type="ECO:0000313" key="12">
    <source>
        <dbReference type="EMBL" id="MBP1905334.1"/>
    </source>
</evidence>
<dbReference type="SUPFAM" id="SSF58104">
    <property type="entry name" value="Methyl-accepting chemotaxis protein (MCP) signaling domain"/>
    <property type="match status" value="1"/>
</dbReference>
<feature type="transmembrane region" description="Helical" evidence="9">
    <location>
        <begin position="184"/>
        <end position="206"/>
    </location>
</feature>
<feature type="domain" description="Methyl-accepting transducer" evidence="10">
    <location>
        <begin position="276"/>
        <end position="512"/>
    </location>
</feature>
<keyword evidence="4 9" id="KW-1133">Transmembrane helix</keyword>
<dbReference type="SMART" id="SM00304">
    <property type="entry name" value="HAMP"/>
    <property type="match status" value="1"/>
</dbReference>
<dbReference type="CDD" id="cd06225">
    <property type="entry name" value="HAMP"/>
    <property type="match status" value="1"/>
</dbReference>
<evidence type="ECO:0000256" key="6">
    <source>
        <dbReference type="ARBA" id="ARBA00023224"/>
    </source>
</evidence>
<evidence type="ECO:0000256" key="3">
    <source>
        <dbReference type="ARBA" id="ARBA00022692"/>
    </source>
</evidence>
<dbReference type="PROSITE" id="PS50111">
    <property type="entry name" value="CHEMOTAXIS_TRANSDUC_2"/>
    <property type="match status" value="1"/>
</dbReference>
<reference evidence="12 13" key="1">
    <citation type="submission" date="2021-03" db="EMBL/GenBank/DDBJ databases">
        <title>Genomic Encyclopedia of Type Strains, Phase IV (KMG-IV): sequencing the most valuable type-strain genomes for metagenomic binning, comparative biology and taxonomic classification.</title>
        <authorList>
            <person name="Goeker M."/>
        </authorList>
    </citation>
    <scope>NUCLEOTIDE SEQUENCE [LARGE SCALE GENOMIC DNA]</scope>
    <source>
        <strain evidence="12 13">DSM 14349</strain>
    </source>
</reference>
<sequence>MKKRSIGTKISLIVISVLLIFSVAIVAVVIQQMGQGIKTFASEKAKSDLRLVSELLNYKYPGDWSIQDGKLYKGSVQMNDNEDIVDEIGKLTDDIVTFFQNDQRISTNVMVEGKRAVGTKVSPTVAQIVLDQGGEYYGEADIVGEKYQAAYLPIKNKDGETIGIASVAAPQHLIQVIISSFIQYFAPLMIIAIVISVVVIIIFISLMSKRIRKISSALQQAGQGDFTTSITDPIHDEIGDLVSSYNQMKGNLQQLIQHGMESADQVAEATEAILQITEQSEQQSKQIAAIIQEVSSGAEMQTKSTAENLIAMEEVTIGVQRIAENAADIAESAQYSKGQAETGKELVASTVGQMNHIHHKVIETDEAIQILNEKSQEISQILKMLRQISVQTNLLALNASIEAARAGEHGLGFAVVASEVQKLAAQSGEFSDKIAEVISQMEEGMLRSVASMGEMVQEAEVGMQISNQTQDSFQQILLTHHNISTQIEEMAAASEEMSAGLQEITASVTNITDIARQTSKGSQHVVTANANQLSGIEQAAQAATNLEQTSQALQLALGKFKV</sequence>
<evidence type="ECO:0000256" key="5">
    <source>
        <dbReference type="ARBA" id="ARBA00023136"/>
    </source>
</evidence>
<dbReference type="PANTHER" id="PTHR32089">
    <property type="entry name" value="METHYL-ACCEPTING CHEMOTAXIS PROTEIN MCPB"/>
    <property type="match status" value="1"/>
</dbReference>
<protein>
    <submittedName>
        <fullName evidence="12">Methyl-accepting chemotaxis protein</fullName>
    </submittedName>
</protein>
<dbReference type="InterPro" id="IPR033463">
    <property type="entry name" value="sCache_3"/>
</dbReference>
<keyword evidence="6 8" id="KW-0807">Transducer</keyword>
<evidence type="ECO:0000256" key="4">
    <source>
        <dbReference type="ARBA" id="ARBA00022989"/>
    </source>
</evidence>
<dbReference type="SMART" id="SM00283">
    <property type="entry name" value="MA"/>
    <property type="match status" value="1"/>
</dbReference>
<feature type="transmembrane region" description="Helical" evidence="9">
    <location>
        <begin position="12"/>
        <end position="30"/>
    </location>
</feature>
<dbReference type="CDD" id="cd11386">
    <property type="entry name" value="MCP_signal"/>
    <property type="match status" value="1"/>
</dbReference>
<evidence type="ECO:0000256" key="2">
    <source>
        <dbReference type="ARBA" id="ARBA00022475"/>
    </source>
</evidence>
<dbReference type="EMBL" id="JAGGKG010000008">
    <property type="protein sequence ID" value="MBP1905334.1"/>
    <property type="molecule type" value="Genomic_DNA"/>
</dbReference>
<keyword evidence="13" id="KW-1185">Reference proteome</keyword>
<organism evidence="12 13">
    <name type="scientific">Paenibacillus turicensis</name>
    <dbReference type="NCBI Taxonomy" id="160487"/>
    <lineage>
        <taxon>Bacteria</taxon>
        <taxon>Bacillati</taxon>
        <taxon>Bacillota</taxon>
        <taxon>Bacilli</taxon>
        <taxon>Bacillales</taxon>
        <taxon>Paenibacillaceae</taxon>
        <taxon>Paenibacillus</taxon>
    </lineage>
</organism>
<dbReference type="RefSeq" id="WP_210088967.1">
    <property type="nucleotide sequence ID" value="NZ_JAGGKG010000008.1"/>
</dbReference>
<comment type="similarity">
    <text evidence="7">Belongs to the methyl-accepting chemotaxis (MCP) protein family.</text>
</comment>
<dbReference type="Gene3D" id="1.10.287.950">
    <property type="entry name" value="Methyl-accepting chemotaxis protein"/>
    <property type="match status" value="1"/>
</dbReference>
<dbReference type="PANTHER" id="PTHR32089:SF112">
    <property type="entry name" value="LYSOZYME-LIKE PROTEIN-RELATED"/>
    <property type="match status" value="1"/>
</dbReference>
<dbReference type="InterPro" id="IPR004089">
    <property type="entry name" value="MCPsignal_dom"/>
</dbReference>
<comment type="subcellular location">
    <subcellularLocation>
        <location evidence="1">Cell membrane</location>
        <topology evidence="1">Multi-pass membrane protein</topology>
    </subcellularLocation>
</comment>
<dbReference type="Pfam" id="PF00672">
    <property type="entry name" value="HAMP"/>
    <property type="match status" value="1"/>
</dbReference>
<evidence type="ECO:0000256" key="8">
    <source>
        <dbReference type="PROSITE-ProRule" id="PRU00284"/>
    </source>
</evidence>
<evidence type="ECO:0000259" key="10">
    <source>
        <dbReference type="PROSITE" id="PS50111"/>
    </source>
</evidence>
<dbReference type="SUPFAM" id="SSF103190">
    <property type="entry name" value="Sensory domain-like"/>
    <property type="match status" value="1"/>
</dbReference>
<dbReference type="InterPro" id="IPR029151">
    <property type="entry name" value="Sensor-like_sf"/>
</dbReference>
<gene>
    <name evidence="12" type="ORF">J2Z32_001964</name>
</gene>
<dbReference type="Pfam" id="PF17202">
    <property type="entry name" value="sCache_3_3"/>
    <property type="match status" value="1"/>
</dbReference>
<accession>A0ABS4FRX8</accession>
<dbReference type="Gene3D" id="6.10.340.10">
    <property type="match status" value="1"/>
</dbReference>
<feature type="domain" description="HAMP" evidence="11">
    <location>
        <begin position="205"/>
        <end position="257"/>
    </location>
</feature>
<dbReference type="PROSITE" id="PS50885">
    <property type="entry name" value="HAMP"/>
    <property type="match status" value="1"/>
</dbReference>
<evidence type="ECO:0000313" key="13">
    <source>
        <dbReference type="Proteomes" id="UP001519272"/>
    </source>
</evidence>
<evidence type="ECO:0000256" key="1">
    <source>
        <dbReference type="ARBA" id="ARBA00004651"/>
    </source>
</evidence>